<dbReference type="GO" id="GO:0008832">
    <property type="term" value="F:dGTPase activity"/>
    <property type="evidence" value="ECO:0007669"/>
    <property type="project" value="TreeGrafter"/>
</dbReference>
<organism evidence="3">
    <name type="scientific">Candidatus Methanophaga sp. ANME-1 ERB7</name>
    <dbReference type="NCBI Taxonomy" id="2759913"/>
    <lineage>
        <taxon>Archaea</taxon>
        <taxon>Methanobacteriati</taxon>
        <taxon>Methanobacteriota</taxon>
        <taxon>Stenosarchaea group</taxon>
        <taxon>Methanomicrobia</taxon>
        <taxon>Candidatus Methanophagales</taxon>
        <taxon>Candidatus Methanophagaceae</taxon>
        <taxon>Candidatus Methanophaga</taxon>
    </lineage>
</organism>
<dbReference type="CDD" id="cd00077">
    <property type="entry name" value="HDc"/>
    <property type="match status" value="1"/>
</dbReference>
<dbReference type="SUPFAM" id="SSF109604">
    <property type="entry name" value="HD-domain/PDEase-like"/>
    <property type="match status" value="1"/>
</dbReference>
<dbReference type="InterPro" id="IPR006674">
    <property type="entry name" value="HD_domain"/>
</dbReference>
<dbReference type="Pfam" id="PF01966">
    <property type="entry name" value="HD"/>
    <property type="match status" value="1"/>
</dbReference>
<protein>
    <submittedName>
        <fullName evidence="3">Deoxyguanosinetriphosphate triphosphohydrolase-like protein</fullName>
    </submittedName>
</protein>
<dbReference type="InterPro" id="IPR003607">
    <property type="entry name" value="HD/PDEase_dom"/>
</dbReference>
<reference evidence="3" key="1">
    <citation type="submission" date="2020-06" db="EMBL/GenBank/DDBJ databases">
        <title>Unique genomic features of the anaerobic methanotrophic archaea.</title>
        <authorList>
            <person name="Chadwick G.L."/>
            <person name="Skennerton C.T."/>
            <person name="Laso-Perez R."/>
            <person name="Leu A.O."/>
            <person name="Speth D.R."/>
            <person name="Yu H."/>
            <person name="Morgan-Lang C."/>
            <person name="Hatzenpichler R."/>
            <person name="Goudeau D."/>
            <person name="Malmstrom R."/>
            <person name="Brazelton W.J."/>
            <person name="Woyke T."/>
            <person name="Hallam S.J."/>
            <person name="Tyson G.W."/>
            <person name="Wegener G."/>
            <person name="Boetius A."/>
            <person name="Orphan V."/>
        </authorList>
    </citation>
    <scope>NUCLEOTIDE SEQUENCE</scope>
</reference>
<dbReference type="PANTHER" id="PTHR11373">
    <property type="entry name" value="DEOXYNUCLEOSIDE TRIPHOSPHATE TRIPHOSPHOHYDROLASE"/>
    <property type="match status" value="1"/>
</dbReference>
<dbReference type="Gene3D" id="1.10.3210.10">
    <property type="entry name" value="Hypothetical protein af1432"/>
    <property type="match status" value="1"/>
</dbReference>
<dbReference type="GO" id="GO:0006203">
    <property type="term" value="P:dGTP catabolic process"/>
    <property type="evidence" value="ECO:0007669"/>
    <property type="project" value="TreeGrafter"/>
</dbReference>
<proteinExistence type="predicted"/>
<dbReference type="Pfam" id="PF13286">
    <property type="entry name" value="HD_assoc"/>
    <property type="match status" value="1"/>
</dbReference>
<dbReference type="EMBL" id="MT631696">
    <property type="protein sequence ID" value="QNO57629.1"/>
    <property type="molecule type" value="Genomic_DNA"/>
</dbReference>
<evidence type="ECO:0000259" key="2">
    <source>
        <dbReference type="SMART" id="SM00471"/>
    </source>
</evidence>
<dbReference type="AlphaFoldDB" id="A0A7G9ZBJ5"/>
<feature type="domain" description="HD/PDEase" evidence="2">
    <location>
        <begin position="56"/>
        <end position="215"/>
    </location>
</feature>
<accession>A0A7G9ZBJ5</accession>
<dbReference type="PANTHER" id="PTHR11373:SF43">
    <property type="entry name" value="DEOXYGUANOSINETRIPHOSPHATE TRIPHOSPHOHYDROLASE-LIKE PROTEIN"/>
    <property type="match status" value="1"/>
</dbReference>
<gene>
    <name evidence="3" type="ORF">LCMFKOLL_00025</name>
</gene>
<dbReference type="SMART" id="SM00471">
    <property type="entry name" value="HDc"/>
    <property type="match status" value="1"/>
</dbReference>
<dbReference type="InterPro" id="IPR050135">
    <property type="entry name" value="dGTPase-like"/>
</dbReference>
<keyword evidence="1 3" id="KW-0378">Hydrolase</keyword>
<evidence type="ECO:0000313" key="3">
    <source>
        <dbReference type="EMBL" id="QNO57629.1"/>
    </source>
</evidence>
<dbReference type="InterPro" id="IPR026875">
    <property type="entry name" value="PHydrolase_assoc_dom"/>
</dbReference>
<sequence>MEGNKLSDEVYKKRFKPKEEDIRGPFFRDQTAIIHSLPFRRLKRKTQVFFAPDNDHICTRIEHVLHVFTNSTTISKELIRKGWKLDIEMAKAIALGHDIGHAPFGHAGEEVLKGIVKKETNGKNNFYHEINSLRFVDYVAEKGVGLKLTFGVRDGIVSHCGEKVVNEQFIEPDWEVRKLEKIEKLDKYPASYEGCIVRIADKISSLGRDMEDAIELKIIDAGEIPDDVLDYLGIKSSEAKYQFNRALLNKIIYDVIDTTDNTGKVGMSDDGFESIKSINEFSKKNIYEAEKIKNYKHYVEVIIQNIYNSLSELFDKYEFSIDLYKNCFISSHQDFGDYLSAYKKFYEESDADKTQILVDYISGMSDNYAIRFHMDISIPKTIFK</sequence>
<name>A0A7G9ZBJ5_9EURY</name>
<evidence type="ECO:0000256" key="1">
    <source>
        <dbReference type="ARBA" id="ARBA00022801"/>
    </source>
</evidence>